<keyword evidence="13" id="KW-0677">Repeat</keyword>
<dbReference type="EnsemblMetazoa" id="AMEC017607-RA">
    <property type="protein sequence ID" value="AMEC017607-PA"/>
    <property type="gene ID" value="AMEC017607"/>
</dbReference>
<evidence type="ECO:0000256" key="14">
    <source>
        <dbReference type="ARBA" id="ARBA00022824"/>
    </source>
</evidence>
<dbReference type="InterPro" id="IPR051216">
    <property type="entry name" value="Teneurin"/>
</dbReference>
<evidence type="ECO:0000313" key="35">
    <source>
        <dbReference type="EnsemblMetazoa" id="AMEC017607-PA"/>
    </source>
</evidence>
<evidence type="ECO:0000256" key="3">
    <source>
        <dbReference type="ARBA" id="ARBA00004486"/>
    </source>
</evidence>
<feature type="domain" description="EGF-like" evidence="34">
    <location>
        <begin position="258"/>
        <end position="294"/>
    </location>
</feature>
<protein>
    <recommendedName>
        <fullName evidence="28">Teneurin-2</fullName>
    </recommendedName>
    <alternativeName>
        <fullName evidence="30">Protein Odd Oz/ten-m homolog 2</fullName>
    </alternativeName>
    <alternativeName>
        <fullName evidence="29">Tenascin-M2</fullName>
    </alternativeName>
    <alternativeName>
        <fullName evidence="31">Teneurin transmembrane protein 2</fullName>
    </alternativeName>
</protein>
<keyword evidence="10 33" id="KW-0245">EGF-like domain</keyword>
<evidence type="ECO:0000256" key="25">
    <source>
        <dbReference type="ARBA" id="ARBA00037805"/>
    </source>
</evidence>
<dbReference type="VEuPathDB" id="VectorBase:AMEC017607"/>
<dbReference type="FunFam" id="2.10.25.10:FF:000474">
    <property type="entry name" value="Teneurin transmembrane protein 2"/>
    <property type="match status" value="1"/>
</dbReference>
<evidence type="ECO:0000256" key="11">
    <source>
        <dbReference type="ARBA" id="ARBA00022685"/>
    </source>
</evidence>
<dbReference type="Proteomes" id="UP000075902">
    <property type="component" value="Unassembled WGS sequence"/>
</dbReference>
<dbReference type="AlphaFoldDB" id="A0A182UBX0"/>
<evidence type="ECO:0000256" key="24">
    <source>
        <dbReference type="ARBA" id="ARBA00023257"/>
    </source>
</evidence>
<evidence type="ECO:0000313" key="36">
    <source>
        <dbReference type="Proteomes" id="UP000075902"/>
    </source>
</evidence>
<dbReference type="Gene3D" id="2.60.120.260">
    <property type="entry name" value="Galactose-binding domain-like"/>
    <property type="match status" value="1"/>
</dbReference>
<keyword evidence="15" id="KW-0130">Cell adhesion</keyword>
<evidence type="ECO:0000256" key="28">
    <source>
        <dbReference type="ARBA" id="ARBA00068165"/>
    </source>
</evidence>
<keyword evidence="21 33" id="KW-1015">Disulfide bond</keyword>
<keyword evidence="23" id="KW-0325">Glycoprotein</keyword>
<reference evidence="35" key="2">
    <citation type="submission" date="2020-05" db="UniProtKB">
        <authorList>
            <consortium name="EnsemblMetazoa"/>
        </authorList>
    </citation>
    <scope>IDENTIFICATION</scope>
    <source>
        <strain evidence="35">CM1001059</strain>
    </source>
</reference>
<evidence type="ECO:0000256" key="30">
    <source>
        <dbReference type="ARBA" id="ARBA00081436"/>
    </source>
</evidence>
<dbReference type="GO" id="GO:0030175">
    <property type="term" value="C:filopodium"/>
    <property type="evidence" value="ECO:0007669"/>
    <property type="project" value="UniProtKB-SubCell"/>
</dbReference>
<organism evidence="35 36">
    <name type="scientific">Anopheles melas</name>
    <dbReference type="NCBI Taxonomy" id="34690"/>
    <lineage>
        <taxon>Eukaryota</taxon>
        <taxon>Metazoa</taxon>
        <taxon>Ecdysozoa</taxon>
        <taxon>Arthropoda</taxon>
        <taxon>Hexapoda</taxon>
        <taxon>Insecta</taxon>
        <taxon>Pterygota</taxon>
        <taxon>Neoptera</taxon>
        <taxon>Endopterygota</taxon>
        <taxon>Diptera</taxon>
        <taxon>Nematocera</taxon>
        <taxon>Culicoidea</taxon>
        <taxon>Culicidae</taxon>
        <taxon>Anophelinae</taxon>
        <taxon>Anopheles</taxon>
    </lineage>
</organism>
<keyword evidence="22" id="KW-0804">Transcription</keyword>
<evidence type="ECO:0000256" key="22">
    <source>
        <dbReference type="ARBA" id="ARBA00023163"/>
    </source>
</evidence>
<evidence type="ECO:0000256" key="20">
    <source>
        <dbReference type="ARBA" id="ARBA00023136"/>
    </source>
</evidence>
<feature type="disulfide bond" evidence="33">
    <location>
        <begin position="284"/>
        <end position="293"/>
    </location>
</feature>
<evidence type="ECO:0000256" key="32">
    <source>
        <dbReference type="ARBA" id="ARBA00093288"/>
    </source>
</evidence>
<dbReference type="GO" id="GO:0045211">
    <property type="term" value="C:postsynaptic membrane"/>
    <property type="evidence" value="ECO:0007669"/>
    <property type="project" value="UniProtKB-SubCell"/>
</dbReference>
<accession>A0A182UBX0</accession>
<comment type="subcellular location">
    <subcellularLocation>
        <location evidence="4">Cell projection</location>
        <location evidence="4">Dendritic spine</location>
    </subcellularLocation>
    <subcellularLocation>
        <location evidence="3">Cell projection</location>
        <location evidence="3">Filopodium</location>
    </subcellularLocation>
    <subcellularLocation>
        <location evidence="6">Cell projection</location>
        <location evidence="6">Growth cone</location>
    </subcellularLocation>
    <subcellularLocation>
        <location evidence="1">Endoplasmic reticulum</location>
    </subcellularLocation>
    <subcellularLocation>
        <location evidence="5">Golgi apparatus</location>
    </subcellularLocation>
    <subcellularLocation>
        <location evidence="2">Nucleus</location>
        <location evidence="2">PML body</location>
    </subcellularLocation>
    <subcellularLocation>
        <location evidence="25">Postsynaptic cell membrane</location>
        <topology evidence="25">Single-pass membrane protein</topology>
    </subcellularLocation>
    <subcellularLocation>
        <location evidence="26">Presynaptic cell membrane</location>
        <topology evidence="26">Single-pass membrane protein</topology>
    </subcellularLocation>
</comment>
<dbReference type="GO" id="GO:0005794">
    <property type="term" value="C:Golgi apparatus"/>
    <property type="evidence" value="ECO:0007669"/>
    <property type="project" value="UniProtKB-SubCell"/>
</dbReference>
<evidence type="ECO:0000256" key="17">
    <source>
        <dbReference type="ARBA" id="ARBA00023015"/>
    </source>
</evidence>
<evidence type="ECO:0000256" key="27">
    <source>
        <dbReference type="ARBA" id="ARBA00057432"/>
    </source>
</evidence>
<reference evidence="36" key="1">
    <citation type="submission" date="2014-01" db="EMBL/GenBank/DDBJ databases">
        <title>The Genome Sequence of Anopheles melas CM1001059_A (V2).</title>
        <authorList>
            <consortium name="The Broad Institute Genomics Platform"/>
            <person name="Neafsey D.E."/>
            <person name="Besansky N."/>
            <person name="Howell P."/>
            <person name="Walton C."/>
            <person name="Young S.K."/>
            <person name="Zeng Q."/>
            <person name="Gargeya S."/>
            <person name="Fitzgerald M."/>
            <person name="Haas B."/>
            <person name="Abouelleil A."/>
            <person name="Allen A.W."/>
            <person name="Alvarado L."/>
            <person name="Arachchi H.M."/>
            <person name="Berlin A.M."/>
            <person name="Chapman S.B."/>
            <person name="Gainer-Dewar J."/>
            <person name="Goldberg J."/>
            <person name="Griggs A."/>
            <person name="Gujja S."/>
            <person name="Hansen M."/>
            <person name="Howarth C."/>
            <person name="Imamovic A."/>
            <person name="Ireland A."/>
            <person name="Larimer J."/>
            <person name="McCowan C."/>
            <person name="Murphy C."/>
            <person name="Pearson M."/>
            <person name="Poon T.W."/>
            <person name="Priest M."/>
            <person name="Roberts A."/>
            <person name="Saif S."/>
            <person name="Shea T."/>
            <person name="Sisk P."/>
            <person name="Sykes S."/>
            <person name="Wortman J."/>
            <person name="Nusbaum C."/>
            <person name="Birren B."/>
        </authorList>
    </citation>
    <scope>NUCLEOTIDE SEQUENCE [LARGE SCALE GENOMIC DNA]</scope>
    <source>
        <strain evidence="36">CM1001059</strain>
    </source>
</reference>
<sequence length="387" mass="41880">MEPGHWFLSIYNDDGDAQEIAFYAVVAEDMTQNCPNGCSGNGQCLLGHCQCNPGFGGDDCSESVCPVLCSQRGEYINGECQCNPGWKGKECSLRHDECEVPDCNGHGHCVSGKCGCVRGYKGKYCEEVDCPHPTCTGHGFCAEGTCICKKGWKGPDCATMDQDALQCLPDCSGHGTFDLDTQTCTCEPKWSGEDCSKELCDLNCGQHGRCVGETCSCDAGWGGEYCNNKLCDPRCNEHGQCKNGTCLCVTGWNGKHCTLEGCPSGCSQHGQCHVSGELMWECRCYEGWDGADCSVPLEQNCGDNKDNDRDGLVDCEDPECCGSHSCKTSQLCVSAPKPIDVLLRKQPPAITASFFERMKFLIDEGSLQNYAKLETFNESAANLSKPV</sequence>
<proteinExistence type="inferred from homology"/>
<comment type="caution">
    <text evidence="33">Lacks conserved residue(s) required for the propagation of feature annotation.</text>
</comment>
<dbReference type="PANTHER" id="PTHR11219:SF72">
    <property type="entry name" value="TENEURIN-M"/>
    <property type="match status" value="1"/>
</dbReference>
<dbReference type="GO" id="GO:0007155">
    <property type="term" value="P:cell adhesion"/>
    <property type="evidence" value="ECO:0007669"/>
    <property type="project" value="UniProtKB-KW"/>
</dbReference>
<keyword evidence="9" id="KW-0678">Repressor</keyword>
<feature type="disulfide bond" evidence="33">
    <location>
        <begin position="82"/>
        <end position="91"/>
    </location>
</feature>
<evidence type="ECO:0000256" key="16">
    <source>
        <dbReference type="ARBA" id="ARBA00022989"/>
    </source>
</evidence>
<dbReference type="Gene3D" id="2.10.25.10">
    <property type="entry name" value="Laminin"/>
    <property type="match status" value="7"/>
</dbReference>
<evidence type="ECO:0000256" key="1">
    <source>
        <dbReference type="ARBA" id="ARBA00004240"/>
    </source>
</evidence>
<dbReference type="SMART" id="SM00181">
    <property type="entry name" value="EGF"/>
    <property type="match status" value="8"/>
</dbReference>
<dbReference type="PROSITE" id="PS50026">
    <property type="entry name" value="EGF_3"/>
    <property type="match status" value="3"/>
</dbReference>
<dbReference type="Pfam" id="PF25024">
    <property type="entry name" value="EGF_TEN"/>
    <property type="match status" value="1"/>
</dbReference>
<evidence type="ECO:0000256" key="31">
    <source>
        <dbReference type="ARBA" id="ARBA00083964"/>
    </source>
</evidence>
<evidence type="ECO:0000256" key="26">
    <source>
        <dbReference type="ARBA" id="ARBA00046300"/>
    </source>
</evidence>
<evidence type="ECO:0000259" key="34">
    <source>
        <dbReference type="PROSITE" id="PS50026"/>
    </source>
</evidence>
<evidence type="ECO:0000256" key="9">
    <source>
        <dbReference type="ARBA" id="ARBA00022491"/>
    </source>
</evidence>
<feature type="disulfide bond" evidence="33">
    <location>
        <begin position="262"/>
        <end position="272"/>
    </location>
</feature>
<feature type="domain" description="EGF-like" evidence="34">
    <location>
        <begin position="94"/>
        <end position="126"/>
    </location>
</feature>
<evidence type="ECO:0000256" key="19">
    <source>
        <dbReference type="ARBA" id="ARBA00023034"/>
    </source>
</evidence>
<keyword evidence="17" id="KW-0805">Transcription regulation</keyword>
<keyword evidence="8" id="KW-1003">Cell membrane</keyword>
<keyword evidence="24" id="KW-0628">Postsynaptic cell membrane</keyword>
<dbReference type="FunFam" id="2.10.25.10:FF:000013">
    <property type="entry name" value="Teneurin transmembrane protein 4"/>
    <property type="match status" value="1"/>
</dbReference>
<keyword evidence="12" id="KW-0812">Transmembrane</keyword>
<dbReference type="GO" id="GO:0043197">
    <property type="term" value="C:dendritic spine"/>
    <property type="evidence" value="ECO:0007669"/>
    <property type="project" value="UniProtKB-SubCell"/>
</dbReference>
<dbReference type="FunFam" id="2.10.25.10:FF:000021">
    <property type="entry name" value="Teneurin transmembrane protein 2"/>
    <property type="match status" value="2"/>
</dbReference>
<dbReference type="PROSITE" id="PS00022">
    <property type="entry name" value="EGF_1"/>
    <property type="match status" value="4"/>
</dbReference>
<name>A0A182UBX0_9DIPT</name>
<evidence type="ECO:0000256" key="12">
    <source>
        <dbReference type="ARBA" id="ARBA00022692"/>
    </source>
</evidence>
<comment type="similarity">
    <text evidence="7">Belongs to the tenascin family. Teneurin subfamily.</text>
</comment>
<evidence type="ECO:0000256" key="33">
    <source>
        <dbReference type="PROSITE-ProRule" id="PRU00076"/>
    </source>
</evidence>
<dbReference type="GO" id="GO:0005783">
    <property type="term" value="C:endoplasmic reticulum"/>
    <property type="evidence" value="ECO:0007669"/>
    <property type="project" value="UniProtKB-SubCell"/>
</dbReference>
<keyword evidence="11" id="KW-0165">Cleavage on pair of basic residues</keyword>
<keyword evidence="20" id="KW-0472">Membrane</keyword>
<comment type="function">
    <text evidence="27">Induces gene transcription inhibition.</text>
</comment>
<feature type="domain" description="EGF-like" evidence="34">
    <location>
        <begin position="56"/>
        <end position="92"/>
    </location>
</feature>
<evidence type="ECO:0000256" key="8">
    <source>
        <dbReference type="ARBA" id="ARBA00022475"/>
    </source>
</evidence>
<dbReference type="InterPro" id="IPR000742">
    <property type="entry name" value="EGF"/>
</dbReference>
<keyword evidence="19" id="KW-0333">Golgi apparatus</keyword>
<evidence type="ECO:0000256" key="21">
    <source>
        <dbReference type="ARBA" id="ARBA00023157"/>
    </source>
</evidence>
<evidence type="ECO:0000256" key="6">
    <source>
        <dbReference type="ARBA" id="ARBA00004624"/>
    </source>
</evidence>
<evidence type="ECO:0000256" key="29">
    <source>
        <dbReference type="ARBA" id="ARBA00077041"/>
    </source>
</evidence>
<dbReference type="GO" id="GO:0016605">
    <property type="term" value="C:PML body"/>
    <property type="evidence" value="ECO:0007669"/>
    <property type="project" value="UniProtKB-SubCell"/>
</dbReference>
<evidence type="ECO:0000256" key="4">
    <source>
        <dbReference type="ARBA" id="ARBA00004552"/>
    </source>
</evidence>
<dbReference type="GO" id="GO:0042734">
    <property type="term" value="C:presynaptic membrane"/>
    <property type="evidence" value="ECO:0007669"/>
    <property type="project" value="UniProtKB-SubCell"/>
</dbReference>
<comment type="function">
    <text evidence="32">Involved in neural development, regulating the establishment of proper connectivity within the nervous system. Acts as a ligand of the ADGRL1 and ADGRL3 receptors that are expressed at the surface of adjacent cells. Promotes the formation of filopodia and enlarged growth cone in neuronal cells. Mediates axon guidance and homophilic and heterophilic cell-cell adhesion. May function as a cellular signal transducer.</text>
</comment>
<evidence type="ECO:0000256" key="13">
    <source>
        <dbReference type="ARBA" id="ARBA00022737"/>
    </source>
</evidence>
<dbReference type="GO" id="GO:0008045">
    <property type="term" value="P:motor neuron axon guidance"/>
    <property type="evidence" value="ECO:0007669"/>
    <property type="project" value="TreeGrafter"/>
</dbReference>
<evidence type="ECO:0000256" key="5">
    <source>
        <dbReference type="ARBA" id="ARBA00004555"/>
    </source>
</evidence>
<feature type="disulfide bond" evidence="33">
    <location>
        <begin position="116"/>
        <end position="125"/>
    </location>
</feature>
<dbReference type="SUPFAM" id="SSF57196">
    <property type="entry name" value="EGF/Laminin"/>
    <property type="match status" value="2"/>
</dbReference>
<evidence type="ECO:0000256" key="18">
    <source>
        <dbReference type="ARBA" id="ARBA00023018"/>
    </source>
</evidence>
<keyword evidence="16" id="KW-1133">Transmembrane helix</keyword>
<keyword evidence="18" id="KW-0770">Synapse</keyword>
<evidence type="ECO:0000256" key="15">
    <source>
        <dbReference type="ARBA" id="ARBA00022889"/>
    </source>
</evidence>
<dbReference type="PROSITE" id="PS01186">
    <property type="entry name" value="EGF_2"/>
    <property type="match status" value="3"/>
</dbReference>
<evidence type="ECO:0000256" key="10">
    <source>
        <dbReference type="ARBA" id="ARBA00022536"/>
    </source>
</evidence>
<evidence type="ECO:0000256" key="23">
    <source>
        <dbReference type="ARBA" id="ARBA00023180"/>
    </source>
</evidence>
<dbReference type="GO" id="GO:0030426">
    <property type="term" value="C:growth cone"/>
    <property type="evidence" value="ECO:0007669"/>
    <property type="project" value="UniProtKB-SubCell"/>
</dbReference>
<dbReference type="FunFam" id="2.10.25.10:FF:000016">
    <property type="entry name" value="Teneurin transmembrane protein 2"/>
    <property type="match status" value="1"/>
</dbReference>
<dbReference type="GO" id="GO:0008038">
    <property type="term" value="P:neuron recognition"/>
    <property type="evidence" value="ECO:0007669"/>
    <property type="project" value="UniProtKB-ARBA"/>
</dbReference>
<evidence type="ECO:0000256" key="7">
    <source>
        <dbReference type="ARBA" id="ARBA00009385"/>
    </source>
</evidence>
<keyword evidence="14" id="KW-0256">Endoplasmic reticulum</keyword>
<evidence type="ECO:0000256" key="2">
    <source>
        <dbReference type="ARBA" id="ARBA00004322"/>
    </source>
</evidence>
<dbReference type="STRING" id="34690.A0A182UBX0"/>
<dbReference type="PANTHER" id="PTHR11219">
    <property type="entry name" value="TENEURIN AND N-ACETYLGLUCOSAMINE-1-PHOSPHODIESTER ALPHA-N-ACETYLGLUCOSAMINIDASE"/>
    <property type="match status" value="1"/>
</dbReference>
<keyword evidence="36" id="KW-1185">Reference proteome</keyword>